<dbReference type="Gene3D" id="3.40.190.10">
    <property type="entry name" value="Periplasmic binding protein-like II"/>
    <property type="match status" value="3"/>
</dbReference>
<dbReference type="CDD" id="cd13654">
    <property type="entry name" value="PBP2_phosphate_like_2"/>
    <property type="match status" value="1"/>
</dbReference>
<dbReference type="InterPro" id="IPR024370">
    <property type="entry name" value="PBP_domain"/>
</dbReference>
<accession>A0A517Z3Z4</accession>
<dbReference type="InterPro" id="IPR050811">
    <property type="entry name" value="Phosphate_ABC_transporter"/>
</dbReference>
<dbReference type="EMBL" id="CP036275">
    <property type="protein sequence ID" value="QDU37157.1"/>
    <property type="molecule type" value="Genomic_DNA"/>
</dbReference>
<name>A0A517Z3Z4_9PLAN</name>
<dbReference type="SUPFAM" id="SSF53850">
    <property type="entry name" value="Periplasmic binding protein-like II"/>
    <property type="match status" value="2"/>
</dbReference>
<protein>
    <recommendedName>
        <fullName evidence="4">Phosphate-binding protein</fullName>
    </recommendedName>
</protein>
<dbReference type="GO" id="GO:0006817">
    <property type="term" value="P:phosphate ion transport"/>
    <property type="evidence" value="ECO:0007669"/>
    <property type="project" value="UniProtKB-UniRule"/>
</dbReference>
<evidence type="ECO:0000256" key="4">
    <source>
        <dbReference type="RuleBase" id="RU367119"/>
    </source>
</evidence>
<dbReference type="RefSeq" id="WP_197444176.1">
    <property type="nucleotide sequence ID" value="NZ_CP036275.1"/>
</dbReference>
<gene>
    <name evidence="6" type="primary">pstS</name>
    <name evidence="6" type="ORF">Mal4_14650</name>
</gene>
<keyword evidence="7" id="KW-1185">Reference proteome</keyword>
<dbReference type="KEGG" id="mri:Mal4_14650"/>
<dbReference type="FunFam" id="3.40.190.10:FF:000055">
    <property type="entry name" value="Phosphate ABC transporter, phosphate-binding protein"/>
    <property type="match status" value="1"/>
</dbReference>
<dbReference type="NCBIfam" id="TIGR02136">
    <property type="entry name" value="ptsS_2"/>
    <property type="match status" value="1"/>
</dbReference>
<keyword evidence="3" id="KW-0732">Signal</keyword>
<feature type="domain" description="PBP" evidence="5">
    <location>
        <begin position="128"/>
        <end position="327"/>
    </location>
</feature>
<sequence length="335" mass="35782">MSRTQSPLWLSVALVAGLLIGCGGGEGGTSNGEGEGAQTASGYMPEGAVAPTPETIEAGEYAPLSRPLFLYVRKEALKKPETVAFLRYYLSEEGQDLVSETGYVRLSSAQLAETTKILEDAIAEAGTPEPGDTITGEVVIDGSSTVSPISSAVSEEFSIKHPDVRVPVGTSGTGGGFKKFLAGETDINDASRPIKESEIEQAQANDIGYIELKIAIDGLTVVVNKDNHWLDGLTVADLRKIWEPNSTVEKWSDVNPEFPDEPIKLFGPDTDSGTFDYFTEVICGEGGASRSDYQQNTDDNFLVTGVSNDENALGYFGFAYYVENQDKVKALAIAP</sequence>
<dbReference type="GO" id="GO:0042301">
    <property type="term" value="F:phosphate ion binding"/>
    <property type="evidence" value="ECO:0007669"/>
    <property type="project" value="UniProtKB-UniRule"/>
</dbReference>
<evidence type="ECO:0000313" key="6">
    <source>
        <dbReference type="EMBL" id="QDU37157.1"/>
    </source>
</evidence>
<evidence type="ECO:0000313" key="7">
    <source>
        <dbReference type="Proteomes" id="UP000320496"/>
    </source>
</evidence>
<organism evidence="6 7">
    <name type="scientific">Maioricimonas rarisocia</name>
    <dbReference type="NCBI Taxonomy" id="2528026"/>
    <lineage>
        <taxon>Bacteria</taxon>
        <taxon>Pseudomonadati</taxon>
        <taxon>Planctomycetota</taxon>
        <taxon>Planctomycetia</taxon>
        <taxon>Planctomycetales</taxon>
        <taxon>Planctomycetaceae</taxon>
        <taxon>Maioricimonas</taxon>
    </lineage>
</organism>
<keyword evidence="4" id="KW-0592">Phosphate transport</keyword>
<dbReference type="AlphaFoldDB" id="A0A517Z3Z4"/>
<dbReference type="PANTHER" id="PTHR30570">
    <property type="entry name" value="PERIPLASMIC PHOSPHATE BINDING COMPONENT OF PHOSPHATE ABC TRANSPORTER"/>
    <property type="match status" value="1"/>
</dbReference>
<dbReference type="PANTHER" id="PTHR30570:SF1">
    <property type="entry name" value="PHOSPHATE-BINDING PROTEIN PSTS"/>
    <property type="match status" value="1"/>
</dbReference>
<evidence type="ECO:0000256" key="1">
    <source>
        <dbReference type="ARBA" id="ARBA00008725"/>
    </source>
</evidence>
<keyword evidence="2 4" id="KW-0813">Transport</keyword>
<dbReference type="Pfam" id="PF12849">
    <property type="entry name" value="PBP_like_2"/>
    <property type="match status" value="1"/>
</dbReference>
<evidence type="ECO:0000256" key="3">
    <source>
        <dbReference type="ARBA" id="ARBA00022729"/>
    </source>
</evidence>
<comment type="similarity">
    <text evidence="1 4">Belongs to the PstS family.</text>
</comment>
<proteinExistence type="inferred from homology"/>
<dbReference type="Proteomes" id="UP000320496">
    <property type="component" value="Chromosome"/>
</dbReference>
<dbReference type="InterPro" id="IPR011862">
    <property type="entry name" value="Phos-bd"/>
</dbReference>
<evidence type="ECO:0000259" key="5">
    <source>
        <dbReference type="Pfam" id="PF12849"/>
    </source>
</evidence>
<reference evidence="6 7" key="1">
    <citation type="submission" date="2019-02" db="EMBL/GenBank/DDBJ databases">
        <title>Deep-cultivation of Planctomycetes and their phenomic and genomic characterization uncovers novel biology.</title>
        <authorList>
            <person name="Wiegand S."/>
            <person name="Jogler M."/>
            <person name="Boedeker C."/>
            <person name="Pinto D."/>
            <person name="Vollmers J."/>
            <person name="Rivas-Marin E."/>
            <person name="Kohn T."/>
            <person name="Peeters S.H."/>
            <person name="Heuer A."/>
            <person name="Rast P."/>
            <person name="Oberbeckmann S."/>
            <person name="Bunk B."/>
            <person name="Jeske O."/>
            <person name="Meyerdierks A."/>
            <person name="Storesund J.E."/>
            <person name="Kallscheuer N."/>
            <person name="Luecker S."/>
            <person name="Lage O.M."/>
            <person name="Pohl T."/>
            <person name="Merkel B.J."/>
            <person name="Hornburger P."/>
            <person name="Mueller R.-W."/>
            <person name="Bruemmer F."/>
            <person name="Labrenz M."/>
            <person name="Spormann A.M."/>
            <person name="Op den Camp H."/>
            <person name="Overmann J."/>
            <person name="Amann R."/>
            <person name="Jetten M.S.M."/>
            <person name="Mascher T."/>
            <person name="Medema M.H."/>
            <person name="Devos D.P."/>
            <person name="Kaster A.-K."/>
            <person name="Ovreas L."/>
            <person name="Rohde M."/>
            <person name="Galperin M.Y."/>
            <person name="Jogler C."/>
        </authorList>
    </citation>
    <scope>NUCLEOTIDE SEQUENCE [LARGE SCALE GENOMIC DNA]</scope>
    <source>
        <strain evidence="6 7">Mal4</strain>
    </source>
</reference>
<dbReference type="PROSITE" id="PS51257">
    <property type="entry name" value="PROKAR_LIPOPROTEIN"/>
    <property type="match status" value="1"/>
</dbReference>
<comment type="function">
    <text evidence="4">Involved in the system for phosphate transport across the cytoplasmic membrane.</text>
</comment>
<evidence type="ECO:0000256" key="2">
    <source>
        <dbReference type="ARBA" id="ARBA00022448"/>
    </source>
</evidence>